<evidence type="ECO:0000259" key="1">
    <source>
        <dbReference type="PROSITE" id="PS51186"/>
    </source>
</evidence>
<dbReference type="SUPFAM" id="SSF55729">
    <property type="entry name" value="Acyl-CoA N-acyltransferases (Nat)"/>
    <property type="match status" value="1"/>
</dbReference>
<reference evidence="3" key="1">
    <citation type="journal article" date="2019" name="Int. J. Syst. Evol. Microbiol.">
        <title>The Global Catalogue of Microorganisms (GCM) 10K type strain sequencing project: providing services to taxonomists for standard genome sequencing and annotation.</title>
        <authorList>
            <consortium name="The Broad Institute Genomics Platform"/>
            <consortium name="The Broad Institute Genome Sequencing Center for Infectious Disease"/>
            <person name="Wu L."/>
            <person name="Ma J."/>
        </authorList>
    </citation>
    <scope>NUCLEOTIDE SEQUENCE [LARGE SCALE GENOMIC DNA]</scope>
    <source>
        <strain evidence="3">KCTC 42498</strain>
    </source>
</reference>
<evidence type="ECO:0000313" key="2">
    <source>
        <dbReference type="EMBL" id="MFD2516155.1"/>
    </source>
</evidence>
<keyword evidence="3" id="KW-1185">Reference proteome</keyword>
<dbReference type="RefSeq" id="WP_377512403.1">
    <property type="nucleotide sequence ID" value="NZ_JBHULU010000037.1"/>
</dbReference>
<keyword evidence="2" id="KW-0012">Acyltransferase</keyword>
<feature type="domain" description="N-acetyltransferase" evidence="1">
    <location>
        <begin position="13"/>
        <end position="178"/>
    </location>
</feature>
<comment type="caution">
    <text evidence="2">The sequence shown here is derived from an EMBL/GenBank/DDBJ whole genome shotgun (WGS) entry which is preliminary data.</text>
</comment>
<dbReference type="PANTHER" id="PTHR43792:SF1">
    <property type="entry name" value="N-ACETYLTRANSFERASE DOMAIN-CONTAINING PROTEIN"/>
    <property type="match status" value="1"/>
</dbReference>
<organism evidence="2 3">
    <name type="scientific">Pontibacter locisalis</name>
    <dbReference type="NCBI Taxonomy" id="1719035"/>
    <lineage>
        <taxon>Bacteria</taxon>
        <taxon>Pseudomonadati</taxon>
        <taxon>Bacteroidota</taxon>
        <taxon>Cytophagia</taxon>
        <taxon>Cytophagales</taxon>
        <taxon>Hymenobacteraceae</taxon>
        <taxon>Pontibacter</taxon>
    </lineage>
</organism>
<gene>
    <name evidence="2" type="ORF">ACFSRY_19950</name>
</gene>
<dbReference type="Pfam" id="PF13302">
    <property type="entry name" value="Acetyltransf_3"/>
    <property type="match status" value="1"/>
</dbReference>
<dbReference type="PANTHER" id="PTHR43792">
    <property type="entry name" value="GNAT FAMILY, PUTATIVE (AFU_ORTHOLOGUE AFUA_3G00765)-RELATED-RELATED"/>
    <property type="match status" value="1"/>
</dbReference>
<keyword evidence="2" id="KW-0808">Transferase</keyword>
<accession>A0ABW5IVN2</accession>
<evidence type="ECO:0000313" key="3">
    <source>
        <dbReference type="Proteomes" id="UP001597544"/>
    </source>
</evidence>
<proteinExistence type="predicted"/>
<dbReference type="Proteomes" id="UP001597544">
    <property type="component" value="Unassembled WGS sequence"/>
</dbReference>
<dbReference type="EMBL" id="JBHULU010000037">
    <property type="protein sequence ID" value="MFD2516155.1"/>
    <property type="molecule type" value="Genomic_DNA"/>
</dbReference>
<dbReference type="InterPro" id="IPR000182">
    <property type="entry name" value="GNAT_dom"/>
</dbReference>
<dbReference type="InterPro" id="IPR016181">
    <property type="entry name" value="Acyl_CoA_acyltransferase"/>
</dbReference>
<dbReference type="PROSITE" id="PS51186">
    <property type="entry name" value="GNAT"/>
    <property type="match status" value="1"/>
</dbReference>
<sequence length="178" mass="20417">MKYLLKGQETERLKFRLLQQDDFDSWMKLFRAKNVAIFLGLDPTLSEYELCKLWFERGSHRYENDLGGMNVLIEKSTGLVVGQCGLLVQTVEDVERLEVGYSILPEFWGRGFASEGAAKCKNYAFENDLADSLISIIHVDNIVSERVALKNGMALEKKLDSYKGNPVNIFRIDKKNWN</sequence>
<dbReference type="InterPro" id="IPR051531">
    <property type="entry name" value="N-acetyltransferase"/>
</dbReference>
<name>A0ABW5IVN2_9BACT</name>
<protein>
    <submittedName>
        <fullName evidence="2">GNAT family N-acetyltransferase</fullName>
        <ecNumber evidence="2">2.3.-.-</ecNumber>
    </submittedName>
</protein>
<dbReference type="Gene3D" id="3.40.630.30">
    <property type="match status" value="1"/>
</dbReference>
<dbReference type="EC" id="2.3.-.-" evidence="2"/>
<dbReference type="GO" id="GO:0016746">
    <property type="term" value="F:acyltransferase activity"/>
    <property type="evidence" value="ECO:0007669"/>
    <property type="project" value="UniProtKB-KW"/>
</dbReference>